<dbReference type="PANTHER" id="PTHR14614">
    <property type="entry name" value="HEPATOCELLULAR CARCINOMA-ASSOCIATED ANTIGEN"/>
    <property type="match status" value="1"/>
</dbReference>
<keyword evidence="7" id="KW-0949">S-adenosyl-L-methionine</keyword>
<proteinExistence type="inferred from homology"/>
<evidence type="ECO:0000256" key="7">
    <source>
        <dbReference type="ARBA" id="ARBA00022691"/>
    </source>
</evidence>
<organism evidence="11 12">
    <name type="scientific">Helicocarpus griseus UAMH5409</name>
    <dbReference type="NCBI Taxonomy" id="1447875"/>
    <lineage>
        <taxon>Eukaryota</taxon>
        <taxon>Fungi</taxon>
        <taxon>Dikarya</taxon>
        <taxon>Ascomycota</taxon>
        <taxon>Pezizomycotina</taxon>
        <taxon>Eurotiomycetes</taxon>
        <taxon>Eurotiomycetidae</taxon>
        <taxon>Onygenales</taxon>
        <taxon>Ajellomycetaceae</taxon>
        <taxon>Helicocarpus</taxon>
    </lineage>
</organism>
<dbReference type="Proteomes" id="UP000223968">
    <property type="component" value="Unassembled WGS sequence"/>
</dbReference>
<evidence type="ECO:0000313" key="12">
    <source>
        <dbReference type="Proteomes" id="UP000223968"/>
    </source>
</evidence>
<keyword evidence="8" id="KW-0539">Nucleus</keyword>
<reference evidence="11 12" key="1">
    <citation type="submission" date="2017-10" db="EMBL/GenBank/DDBJ databases">
        <title>Comparative genomics in systemic dimorphic fungi from Ajellomycetaceae.</title>
        <authorList>
            <person name="Munoz J.F."/>
            <person name="Mcewen J.G."/>
            <person name="Clay O.K."/>
            <person name="Cuomo C.A."/>
        </authorList>
    </citation>
    <scope>NUCLEOTIDE SEQUENCE [LARGE SCALE GENOMIC DNA]</scope>
    <source>
        <strain evidence="11 12">UAMH5409</strain>
    </source>
</reference>
<sequence>MSTFTFGFAGDDIDDQDVDIDESDVAVNDGIRQLDITDKNSHGNEGGAAVLKEASYCDLDEMLSTLPSQISYSRLAIFTPSSGPEPQSVITIPRREVFDIRAQLMAEDDADTNENAELISGLEKGDLNPTVYEGGLKTWECAIDLAKLVAAEEVSSLSLETTREEGEDVCVIELGAGTAIPSLAILHRLLSQPAPQSPAQRSIRFVFADYNAAVLRLVTVPNILLTWHTCRRQNQPEESQGSTAPNSESGNNANADNTHQESQTAGNKEDDDDLDIDQPLLTAFREDLHARGISLSFISGAWSPTFVDLALPNQTQSPSLAPEKQPTLLILASETIYSPSSLRPFSETLLSLLRRGSSTTPTSGTQTESKAKALIAAKKVYFGVGGGVDEWLHVMRDVARGREGGAGDRFWVKERVDVRSEGVGRVVLEIGI</sequence>
<dbReference type="AlphaFoldDB" id="A0A2B7XQ98"/>
<dbReference type="InterPro" id="IPR029063">
    <property type="entry name" value="SAM-dependent_MTases_sf"/>
</dbReference>
<dbReference type="STRING" id="1447875.A0A2B7XQ98"/>
<keyword evidence="6" id="KW-0808">Transferase</keyword>
<dbReference type="InterPro" id="IPR019410">
    <property type="entry name" value="Methyltransf_16"/>
</dbReference>
<gene>
    <name evidence="11" type="ORF">AJ79_05251</name>
</gene>
<feature type="region of interest" description="Disordered" evidence="10">
    <location>
        <begin position="233"/>
        <end position="274"/>
    </location>
</feature>
<evidence type="ECO:0000256" key="3">
    <source>
        <dbReference type="ARBA" id="ARBA00012533"/>
    </source>
</evidence>
<dbReference type="PANTHER" id="PTHR14614:SF39">
    <property type="entry name" value="HISTIDINE PROTEIN METHYLTRANSFERASE 1 HOMOLOG"/>
    <property type="match status" value="1"/>
</dbReference>
<dbReference type="GO" id="GO:0018064">
    <property type="term" value="F:protein-L-histidine N-tele-methyltransferase activity"/>
    <property type="evidence" value="ECO:0007669"/>
    <property type="project" value="UniProtKB-EC"/>
</dbReference>
<comment type="caution">
    <text evidence="11">The sequence shown here is derived from an EMBL/GenBank/DDBJ whole genome shotgun (WGS) entry which is preliminary data.</text>
</comment>
<keyword evidence="5" id="KW-0489">Methyltransferase</keyword>
<dbReference type="GO" id="GO:0005737">
    <property type="term" value="C:cytoplasm"/>
    <property type="evidence" value="ECO:0007669"/>
    <property type="project" value="UniProtKB-SubCell"/>
</dbReference>
<evidence type="ECO:0000256" key="5">
    <source>
        <dbReference type="ARBA" id="ARBA00022603"/>
    </source>
</evidence>
<evidence type="ECO:0000256" key="1">
    <source>
        <dbReference type="ARBA" id="ARBA00004123"/>
    </source>
</evidence>
<evidence type="ECO:0000256" key="10">
    <source>
        <dbReference type="SAM" id="MobiDB-lite"/>
    </source>
</evidence>
<evidence type="ECO:0000313" key="11">
    <source>
        <dbReference type="EMBL" id="PGH10778.1"/>
    </source>
</evidence>
<dbReference type="EMBL" id="PDNB01000082">
    <property type="protein sequence ID" value="PGH10778.1"/>
    <property type="molecule type" value="Genomic_DNA"/>
</dbReference>
<evidence type="ECO:0000256" key="8">
    <source>
        <dbReference type="ARBA" id="ARBA00023242"/>
    </source>
</evidence>
<evidence type="ECO:0000256" key="9">
    <source>
        <dbReference type="ARBA" id="ARBA00038126"/>
    </source>
</evidence>
<evidence type="ECO:0000256" key="2">
    <source>
        <dbReference type="ARBA" id="ARBA00004496"/>
    </source>
</evidence>
<comment type="subcellular location">
    <subcellularLocation>
        <location evidence="2">Cytoplasm</location>
    </subcellularLocation>
    <subcellularLocation>
        <location evidence="1">Nucleus</location>
    </subcellularLocation>
</comment>
<name>A0A2B7XQ98_9EURO</name>
<accession>A0A2B7XQ98</accession>
<feature type="compositionally biased region" description="Polar residues" evidence="10">
    <location>
        <begin position="233"/>
        <end position="266"/>
    </location>
</feature>
<evidence type="ECO:0000256" key="4">
    <source>
        <dbReference type="ARBA" id="ARBA00022490"/>
    </source>
</evidence>
<keyword evidence="12" id="KW-1185">Reference proteome</keyword>
<protein>
    <recommendedName>
        <fullName evidence="3">protein-histidine N-methyltransferase</fullName>
        <ecNumber evidence="3">2.1.1.85</ecNumber>
    </recommendedName>
</protein>
<dbReference type="GO" id="GO:0005634">
    <property type="term" value="C:nucleus"/>
    <property type="evidence" value="ECO:0007669"/>
    <property type="project" value="UniProtKB-SubCell"/>
</dbReference>
<comment type="similarity">
    <text evidence="9">Belongs to the methyltransferase superfamily. METTL18 family.</text>
</comment>
<dbReference type="OrthoDB" id="1723750at2759"/>
<dbReference type="EC" id="2.1.1.85" evidence="3"/>
<dbReference type="Gene3D" id="3.40.50.150">
    <property type="entry name" value="Vaccinia Virus protein VP39"/>
    <property type="match status" value="1"/>
</dbReference>
<dbReference type="GO" id="GO:0032259">
    <property type="term" value="P:methylation"/>
    <property type="evidence" value="ECO:0007669"/>
    <property type="project" value="UniProtKB-KW"/>
</dbReference>
<keyword evidence="4" id="KW-0963">Cytoplasm</keyword>
<evidence type="ECO:0000256" key="6">
    <source>
        <dbReference type="ARBA" id="ARBA00022679"/>
    </source>
</evidence>